<evidence type="ECO:0000313" key="4">
    <source>
        <dbReference type="Proteomes" id="UP001321249"/>
    </source>
</evidence>
<dbReference type="AlphaFoldDB" id="A0AAJ5ZFS5"/>
<accession>A0AAJ5ZFS5</accession>
<dbReference type="SUPFAM" id="SSF54913">
    <property type="entry name" value="GlnB-like"/>
    <property type="match status" value="1"/>
</dbReference>
<proteinExistence type="predicted"/>
<evidence type="ECO:0008006" key="5">
    <source>
        <dbReference type="Google" id="ProtNLM"/>
    </source>
</evidence>
<evidence type="ECO:0000313" key="2">
    <source>
        <dbReference type="EMBL" id="WFG40210.1"/>
    </source>
</evidence>
<keyword evidence="3" id="KW-1185">Reference proteome</keyword>
<dbReference type="Pfam" id="PF00543">
    <property type="entry name" value="P-II"/>
    <property type="match status" value="1"/>
</dbReference>
<dbReference type="RefSeq" id="WP_342825751.1">
    <property type="nucleotide sequence ID" value="NZ_CP046146.1"/>
</dbReference>
<evidence type="ECO:0000313" key="3">
    <source>
        <dbReference type="Proteomes" id="UP001219901"/>
    </source>
</evidence>
<dbReference type="InterPro" id="IPR015867">
    <property type="entry name" value="N-reg_PII/ATP_PRibTrfase_C"/>
</dbReference>
<dbReference type="Gene3D" id="3.30.70.120">
    <property type="match status" value="1"/>
</dbReference>
<sequence>MIKIEAVVRPERVNLVVEGLIEAGVGGYHVSNVTGKGTQQGVEVFTGRGATTTTRAALPKTVVTTVVKAEMKDAVVEAIVTASRSGADGQIGDGKIFVSPVSEVIRVRTGEKDAAAL</sequence>
<name>A0AAJ5ZFS5_9CHLR</name>
<dbReference type="SMART" id="SM00938">
    <property type="entry name" value="P-II"/>
    <property type="match status" value="1"/>
</dbReference>
<reference evidence="3 4" key="1">
    <citation type="submission" date="2019-11" db="EMBL/GenBank/DDBJ databases">
        <authorList>
            <person name="Cho J.-C."/>
        </authorList>
    </citation>
    <scope>NUCLEOTIDE SEQUENCE [LARGE SCALE GENOMIC DNA]</scope>
    <source>
        <strain evidence="2 3">JH1073</strain>
        <strain evidence="1 4">JH702</strain>
    </source>
</reference>
<dbReference type="Proteomes" id="UP001219901">
    <property type="component" value="Chromosome"/>
</dbReference>
<dbReference type="InterPro" id="IPR002187">
    <property type="entry name" value="N-reg_PII"/>
</dbReference>
<reference evidence="2" key="2">
    <citation type="journal article" date="2023" name="Nat. Commun.">
        <title>Cultivation of marine bacteria of the SAR202 clade.</title>
        <authorList>
            <person name="Lim Y."/>
            <person name="Seo J.H."/>
            <person name="Giovannoni S.J."/>
            <person name="Kang I."/>
            <person name="Cho J.C."/>
        </authorList>
    </citation>
    <scope>NUCLEOTIDE SEQUENCE</scope>
    <source>
        <strain evidence="2">JH1073</strain>
    </source>
</reference>
<organism evidence="2 3">
    <name type="scientific">Candidatus Lucifugimonas marina</name>
    <dbReference type="NCBI Taxonomy" id="3038979"/>
    <lineage>
        <taxon>Bacteria</taxon>
        <taxon>Bacillati</taxon>
        <taxon>Chloroflexota</taxon>
        <taxon>Dehalococcoidia</taxon>
        <taxon>SAR202 cluster</taxon>
        <taxon>Candidatus Lucifugimonadales</taxon>
        <taxon>Candidatus Lucifugimonadaceae</taxon>
        <taxon>Candidatus Lucifugimonas</taxon>
    </lineage>
</organism>
<dbReference type="PRINTS" id="PR00340">
    <property type="entry name" value="PIIGLNB"/>
</dbReference>
<evidence type="ECO:0000313" key="1">
    <source>
        <dbReference type="EMBL" id="MDG0867410.1"/>
    </source>
</evidence>
<dbReference type="GO" id="GO:0030234">
    <property type="term" value="F:enzyme regulator activity"/>
    <property type="evidence" value="ECO:0007669"/>
    <property type="project" value="InterPro"/>
</dbReference>
<dbReference type="Proteomes" id="UP001321249">
    <property type="component" value="Unassembled WGS sequence"/>
</dbReference>
<reference evidence="3" key="3">
    <citation type="submission" date="2023-06" db="EMBL/GenBank/DDBJ databases">
        <title>Pangenomics reveal diversification of enzyme families and niche specialization in globally abundant SAR202 bacteria.</title>
        <authorList>
            <person name="Saw J.H.W."/>
        </authorList>
    </citation>
    <scope>NUCLEOTIDE SEQUENCE [LARGE SCALE GENOMIC DNA]</scope>
    <source>
        <strain evidence="3">JH1073</strain>
    </source>
</reference>
<dbReference type="PANTHER" id="PTHR30115:SF11">
    <property type="entry name" value="NITROGEN REGULATORY PROTEIN P-II HOMOLOG"/>
    <property type="match status" value="1"/>
</dbReference>
<protein>
    <recommendedName>
        <fullName evidence="5">P-II family nitrogen regulator</fullName>
    </recommendedName>
</protein>
<dbReference type="GO" id="GO:0005829">
    <property type="term" value="C:cytosol"/>
    <property type="evidence" value="ECO:0007669"/>
    <property type="project" value="TreeGrafter"/>
</dbReference>
<gene>
    <name evidence="1" type="ORF">GKO46_10050</name>
    <name evidence="2" type="ORF">GKO48_11490</name>
</gene>
<dbReference type="GO" id="GO:0005524">
    <property type="term" value="F:ATP binding"/>
    <property type="evidence" value="ECO:0007669"/>
    <property type="project" value="TreeGrafter"/>
</dbReference>
<dbReference type="PROSITE" id="PS51343">
    <property type="entry name" value="PII_GLNB_DOM"/>
    <property type="match status" value="1"/>
</dbReference>
<dbReference type="InterPro" id="IPR011322">
    <property type="entry name" value="N-reg_PII-like_a/b"/>
</dbReference>
<dbReference type="EMBL" id="CP046147">
    <property type="protein sequence ID" value="WFG40210.1"/>
    <property type="molecule type" value="Genomic_DNA"/>
</dbReference>
<dbReference type="PANTHER" id="PTHR30115">
    <property type="entry name" value="NITROGEN REGULATORY PROTEIN P-II"/>
    <property type="match status" value="1"/>
</dbReference>
<dbReference type="EMBL" id="WMBE01000003">
    <property type="protein sequence ID" value="MDG0867410.1"/>
    <property type="molecule type" value="Genomic_DNA"/>
</dbReference>
<dbReference type="GO" id="GO:0006808">
    <property type="term" value="P:regulation of nitrogen utilization"/>
    <property type="evidence" value="ECO:0007669"/>
    <property type="project" value="InterPro"/>
</dbReference>